<gene>
    <name evidence="2" type="ORF">UFOVP1089_61</name>
    <name evidence="3" type="ORF">UFOVP1443_4</name>
    <name evidence="1" type="ORF">UFOVP459_24</name>
</gene>
<evidence type="ECO:0000313" key="3">
    <source>
        <dbReference type="EMBL" id="CAB4212292.1"/>
    </source>
</evidence>
<sequence>MAFTEQQKIDIRRHCGFPVFGNGVTASPPSFGYRYYKWYMILEYRMNNLSVDEESTVINTYLANLTALEIAIPTASENLDTDRAAVWYHNKNEVSDRYKLYKLWCDRLIDFFGVDSPSKMLTQFSIVV</sequence>
<accession>A0A6J5QFZ7</accession>
<dbReference type="EMBL" id="LR797029">
    <property type="protein sequence ID" value="CAB4183419.1"/>
    <property type="molecule type" value="Genomic_DNA"/>
</dbReference>
<evidence type="ECO:0000313" key="1">
    <source>
        <dbReference type="EMBL" id="CAB4144274.1"/>
    </source>
</evidence>
<organism evidence="2">
    <name type="scientific">uncultured Caudovirales phage</name>
    <dbReference type="NCBI Taxonomy" id="2100421"/>
    <lineage>
        <taxon>Viruses</taxon>
        <taxon>Duplodnaviria</taxon>
        <taxon>Heunggongvirae</taxon>
        <taxon>Uroviricota</taxon>
        <taxon>Caudoviricetes</taxon>
        <taxon>Peduoviridae</taxon>
        <taxon>Maltschvirus</taxon>
        <taxon>Maltschvirus maltsch</taxon>
    </lineage>
</organism>
<dbReference type="EMBL" id="LR796424">
    <property type="protein sequence ID" value="CAB4144274.1"/>
    <property type="molecule type" value="Genomic_DNA"/>
</dbReference>
<dbReference type="EMBL" id="LR797389">
    <property type="protein sequence ID" value="CAB4212292.1"/>
    <property type="molecule type" value="Genomic_DNA"/>
</dbReference>
<protein>
    <submittedName>
        <fullName evidence="2">Uncharacterized protein</fullName>
    </submittedName>
</protein>
<evidence type="ECO:0000313" key="2">
    <source>
        <dbReference type="EMBL" id="CAB4183419.1"/>
    </source>
</evidence>
<proteinExistence type="predicted"/>
<name>A0A6J5QFZ7_9CAUD</name>
<reference evidence="2" key="1">
    <citation type="submission" date="2020-05" db="EMBL/GenBank/DDBJ databases">
        <authorList>
            <person name="Chiriac C."/>
            <person name="Salcher M."/>
            <person name="Ghai R."/>
            <person name="Kavagutti S V."/>
        </authorList>
    </citation>
    <scope>NUCLEOTIDE SEQUENCE</scope>
</reference>